<keyword evidence="3" id="KW-1185">Reference proteome</keyword>
<proteinExistence type="predicted"/>
<keyword evidence="1" id="KW-0812">Transmembrane</keyword>
<feature type="transmembrane region" description="Helical" evidence="1">
    <location>
        <begin position="123"/>
        <end position="147"/>
    </location>
</feature>
<dbReference type="RefSeq" id="WP_070319658.1">
    <property type="nucleotide sequence ID" value="NZ_CP194061.1"/>
</dbReference>
<evidence type="ECO:0000313" key="2">
    <source>
        <dbReference type="EMBL" id="MDQ0426879.1"/>
    </source>
</evidence>
<dbReference type="EMBL" id="JAUSVM010000001">
    <property type="protein sequence ID" value="MDQ0426879.1"/>
    <property type="molecule type" value="Genomic_DNA"/>
</dbReference>
<keyword evidence="1" id="KW-0472">Membrane</keyword>
<feature type="transmembrane region" description="Helical" evidence="1">
    <location>
        <begin position="24"/>
        <end position="43"/>
    </location>
</feature>
<dbReference type="InterPro" id="IPR021215">
    <property type="entry name" value="DUF2752"/>
</dbReference>
<feature type="transmembrane region" description="Helical" evidence="1">
    <location>
        <begin position="50"/>
        <end position="72"/>
    </location>
</feature>
<dbReference type="Proteomes" id="UP001240250">
    <property type="component" value="Unassembled WGS sequence"/>
</dbReference>
<feature type="transmembrane region" description="Helical" evidence="1">
    <location>
        <begin position="92"/>
        <end position="111"/>
    </location>
</feature>
<name>A0ABU0GPH6_9CELL</name>
<reference evidence="2 3" key="1">
    <citation type="submission" date="2023-07" db="EMBL/GenBank/DDBJ databases">
        <title>Sequencing the genomes of 1000 actinobacteria strains.</title>
        <authorList>
            <person name="Klenk H.-P."/>
        </authorList>
    </citation>
    <scope>NUCLEOTIDE SEQUENCE [LARGE SCALE GENOMIC DNA]</scope>
    <source>
        <strain evidence="2 3">DSM 14785</strain>
    </source>
</reference>
<comment type="caution">
    <text evidence="2">The sequence shown here is derived from an EMBL/GenBank/DDBJ whole genome shotgun (WGS) entry which is preliminary data.</text>
</comment>
<sequence length="153" mass="15968">MTSRLTPGVAAGTTAPHPAARRGAVLPFVVGAAAAAGAALLVVRSPYQPLSYGICPSVLFLGVYCPGCGGLRATHDMLTGDLVGAWSVNPLWTVAAPLLAATWVVWTWRRLRGGPPLTAPRWLPWTVLVVVVAFSVLRNVPVLAPYLSPGPLP</sequence>
<dbReference type="Pfam" id="PF10825">
    <property type="entry name" value="DUF2752"/>
    <property type="match status" value="1"/>
</dbReference>
<protein>
    <recommendedName>
        <fullName evidence="4">DUF2752 domain-containing protein</fullName>
    </recommendedName>
</protein>
<evidence type="ECO:0000256" key="1">
    <source>
        <dbReference type="SAM" id="Phobius"/>
    </source>
</evidence>
<evidence type="ECO:0000313" key="3">
    <source>
        <dbReference type="Proteomes" id="UP001240250"/>
    </source>
</evidence>
<evidence type="ECO:0008006" key="4">
    <source>
        <dbReference type="Google" id="ProtNLM"/>
    </source>
</evidence>
<accession>A0ABU0GPH6</accession>
<organism evidence="2 3">
    <name type="scientific">Cellulomonas iranensis</name>
    <dbReference type="NCBI Taxonomy" id="76862"/>
    <lineage>
        <taxon>Bacteria</taxon>
        <taxon>Bacillati</taxon>
        <taxon>Actinomycetota</taxon>
        <taxon>Actinomycetes</taxon>
        <taxon>Micrococcales</taxon>
        <taxon>Cellulomonadaceae</taxon>
        <taxon>Cellulomonas</taxon>
    </lineage>
</organism>
<keyword evidence="1" id="KW-1133">Transmembrane helix</keyword>
<gene>
    <name evidence="2" type="ORF">JO380_003260</name>
</gene>